<sequence>MDFSLDSITGAIQSGADAVTQFANGIGGGIMGPAHQEPDDILGKTRLKLGDVEFTDLELPQSIRVMLKQKLAQHDLVGGTRVIDTMGAFYEPIGWTGRLEGLDAVARDKILSQMLLDAQEVVLTWDEYAFRTVIEAYESTYHDHAHIDYTLTCAVLAATDVPQDPPSDDLNQQINDDMNDAGDLAEQSGDSGIQSAISTVQDAINQVQDFATATVQQVQAIIQPIVQAQQAVQGAILRTEAALVKITTLGGLVPGNPVAAAVGRLSQQVNTINQLPVLYRLQEVVGRTQANLSAMPRFAQAVKSAAGATGNAAGTFGQGARTVTQAGGTLYQIASDQYGDSTLWPYIAEANGMADPQLDGMNTIIVPDAPPAGSSTQSAFTGTTGTTVT</sequence>
<gene>
    <name evidence="1" type="ORF">DFR38_1207</name>
</gene>
<evidence type="ECO:0000313" key="2">
    <source>
        <dbReference type="Proteomes" id="UP000248395"/>
    </source>
</evidence>
<name>A0A318JPQ2_9NEIS</name>
<dbReference type="EMBL" id="QJKC01000020">
    <property type="protein sequence ID" value="PXX42210.1"/>
    <property type="molecule type" value="Genomic_DNA"/>
</dbReference>
<protein>
    <recommendedName>
        <fullName evidence="3">LysM domain-containing protein</fullName>
    </recommendedName>
</protein>
<evidence type="ECO:0008006" key="3">
    <source>
        <dbReference type="Google" id="ProtNLM"/>
    </source>
</evidence>
<organism evidence="1 2">
    <name type="scientific">Aquitalea magnusonii</name>
    <dbReference type="NCBI Taxonomy" id="332411"/>
    <lineage>
        <taxon>Bacteria</taxon>
        <taxon>Pseudomonadati</taxon>
        <taxon>Pseudomonadota</taxon>
        <taxon>Betaproteobacteria</taxon>
        <taxon>Neisseriales</taxon>
        <taxon>Chromobacteriaceae</taxon>
        <taxon>Aquitalea</taxon>
    </lineage>
</organism>
<keyword evidence="2" id="KW-1185">Reference proteome</keyword>
<accession>A0A318JPQ2</accession>
<dbReference type="OrthoDB" id="7219667at2"/>
<dbReference type="RefSeq" id="WP_110313687.1">
    <property type="nucleotide sequence ID" value="NZ_QJKC01000020.1"/>
</dbReference>
<reference evidence="1 2" key="1">
    <citation type="submission" date="2018-05" db="EMBL/GenBank/DDBJ databases">
        <title>Genomic Encyclopedia of Type Strains, Phase IV (KMG-IV): sequencing the most valuable type-strain genomes for metagenomic binning, comparative biology and taxonomic classification.</title>
        <authorList>
            <person name="Goeker M."/>
        </authorList>
    </citation>
    <scope>NUCLEOTIDE SEQUENCE [LARGE SCALE GENOMIC DNA]</scope>
    <source>
        <strain evidence="1 2">DSM 25134</strain>
    </source>
</reference>
<comment type="caution">
    <text evidence="1">The sequence shown here is derived from an EMBL/GenBank/DDBJ whole genome shotgun (WGS) entry which is preliminary data.</text>
</comment>
<evidence type="ECO:0000313" key="1">
    <source>
        <dbReference type="EMBL" id="PXX42210.1"/>
    </source>
</evidence>
<proteinExistence type="predicted"/>
<dbReference type="Proteomes" id="UP000248395">
    <property type="component" value="Unassembled WGS sequence"/>
</dbReference>
<dbReference type="AlphaFoldDB" id="A0A318JPQ2"/>